<dbReference type="Proteomes" id="UP000231192">
    <property type="component" value="Unassembled WGS sequence"/>
</dbReference>
<proteinExistence type="predicted"/>
<comment type="caution">
    <text evidence="1">The sequence shown here is derived from an EMBL/GenBank/DDBJ whole genome shotgun (WGS) entry which is preliminary data.</text>
</comment>
<organism evidence="1 2">
    <name type="scientific">Candidatus Kaiserbacteria bacterium CG10_big_fil_rev_8_21_14_0_10_51_14</name>
    <dbReference type="NCBI Taxonomy" id="1974610"/>
    <lineage>
        <taxon>Bacteria</taxon>
        <taxon>Candidatus Kaiseribacteriota</taxon>
    </lineage>
</organism>
<evidence type="ECO:0000313" key="2">
    <source>
        <dbReference type="Proteomes" id="UP000231192"/>
    </source>
</evidence>
<accession>A0A2H0UDL5</accession>
<evidence type="ECO:0000313" key="1">
    <source>
        <dbReference type="EMBL" id="PIR83766.1"/>
    </source>
</evidence>
<dbReference type="EMBL" id="PFBK01000008">
    <property type="protein sequence ID" value="PIR83766.1"/>
    <property type="molecule type" value="Genomic_DNA"/>
</dbReference>
<gene>
    <name evidence="1" type="ORF">COU18_03790</name>
</gene>
<sequence length="368" mass="41727">MVLEQYEKEAEKIELKKEGPEAVGPTVKTILADTKLSARFGDYLEAEGEAGMDPGKEGLAIKLKNGKLDPGDLKKLEVYREDFLFGMSKVDSIIPRLDKASIEEIAKKSPELQEILKVVGVEGVSFALKNQMHEFAMKNQSKFQEISAAFETLDAYKSGEFEKLDKKIAEKCKKAGIDVETFARIMQKDTGRVKELEKEVGSIYKSSKDIIKKWSKGKVFGSHKSAKEWALSLSREKKQMDEALATVREDTKKIGELLSLTVDTDPTMREVLTRELVGDKRIKEPKSFSFKEMKNLGTEADREKAAKTHWEEYKKSPEYQEDLKVGPDAPKTKFKDGEMKRFKEAHGGGFWMRLMEIFFGNTLDKVTK</sequence>
<name>A0A2H0UDL5_9BACT</name>
<reference evidence="2" key="1">
    <citation type="submission" date="2017-09" db="EMBL/GenBank/DDBJ databases">
        <title>Depth-based differentiation of microbial function through sediment-hosted aquifers and enrichment of novel symbionts in the deep terrestrial subsurface.</title>
        <authorList>
            <person name="Probst A.J."/>
            <person name="Ladd B."/>
            <person name="Jarett J.K."/>
            <person name="Geller-Mcgrath D.E."/>
            <person name="Sieber C.M.K."/>
            <person name="Emerson J.B."/>
            <person name="Anantharaman K."/>
            <person name="Thomas B.C."/>
            <person name="Malmstrom R."/>
            <person name="Stieglmeier M."/>
            <person name="Klingl A."/>
            <person name="Woyke T."/>
            <person name="Ryan C.M."/>
            <person name="Banfield J.F."/>
        </authorList>
    </citation>
    <scope>NUCLEOTIDE SEQUENCE [LARGE SCALE GENOMIC DNA]</scope>
</reference>
<protein>
    <submittedName>
        <fullName evidence="1">Uncharacterized protein</fullName>
    </submittedName>
</protein>
<dbReference type="AlphaFoldDB" id="A0A2H0UDL5"/>